<feature type="transmembrane region" description="Helical" evidence="5">
    <location>
        <begin position="79"/>
        <end position="100"/>
    </location>
</feature>
<feature type="transmembrane region" description="Helical" evidence="5">
    <location>
        <begin position="146"/>
        <end position="162"/>
    </location>
</feature>
<proteinExistence type="predicted"/>
<feature type="transmembrane region" description="Helical" evidence="5">
    <location>
        <begin position="36"/>
        <end position="58"/>
    </location>
</feature>
<evidence type="ECO:0000256" key="1">
    <source>
        <dbReference type="ARBA" id="ARBA00004141"/>
    </source>
</evidence>
<keyword evidence="4 5" id="KW-0472">Membrane</keyword>
<keyword evidence="2 5" id="KW-0812">Transmembrane</keyword>
<dbReference type="GO" id="GO:0016020">
    <property type="term" value="C:membrane"/>
    <property type="evidence" value="ECO:0007669"/>
    <property type="project" value="UniProtKB-SubCell"/>
</dbReference>
<keyword evidence="7" id="KW-1185">Reference proteome</keyword>
<name>A0A928VX27_9CYAN</name>
<dbReference type="AlphaFoldDB" id="A0A928VX27"/>
<dbReference type="InterPro" id="IPR000537">
    <property type="entry name" value="UbiA_prenyltransferase"/>
</dbReference>
<dbReference type="EMBL" id="JADEXN010000261">
    <property type="protein sequence ID" value="MBE9041884.1"/>
    <property type="molecule type" value="Genomic_DNA"/>
</dbReference>
<comment type="subcellular location">
    <subcellularLocation>
        <location evidence="1">Membrane</location>
        <topology evidence="1">Multi-pass membrane protein</topology>
    </subcellularLocation>
</comment>
<organism evidence="6 7">
    <name type="scientific">Zarconia navalis LEGE 11467</name>
    <dbReference type="NCBI Taxonomy" id="1828826"/>
    <lineage>
        <taxon>Bacteria</taxon>
        <taxon>Bacillati</taxon>
        <taxon>Cyanobacteriota</taxon>
        <taxon>Cyanophyceae</taxon>
        <taxon>Oscillatoriophycideae</taxon>
        <taxon>Oscillatoriales</taxon>
        <taxon>Oscillatoriales incertae sedis</taxon>
        <taxon>Zarconia</taxon>
        <taxon>Zarconia navalis</taxon>
    </lineage>
</organism>
<feature type="transmembrane region" description="Helical" evidence="5">
    <location>
        <begin position="237"/>
        <end position="254"/>
    </location>
</feature>
<feature type="transmembrane region" description="Helical" evidence="5">
    <location>
        <begin position="12"/>
        <end position="30"/>
    </location>
</feature>
<dbReference type="Proteomes" id="UP000621799">
    <property type="component" value="Unassembled WGS sequence"/>
</dbReference>
<evidence type="ECO:0000256" key="3">
    <source>
        <dbReference type="ARBA" id="ARBA00022989"/>
    </source>
</evidence>
<sequence>MHPYLEIARPDHWFKNVFLLPGTALAAVFTQTSIELFWGKLIIGILSTCAIASANYVINEWIDAQFDKYHPIKKNRASVLGKVTARWVYLEYLLLLGIGFSLARLVSTPFLVTEIIFSVMGFLYNVKPFRTKDRVYLDVISESINNPIRLVLGWFIVTHSLIPPSSLLLGYWAGGAFLMSIKRYAEYRFIGKPDIAGLYRRSFKFYTETSLLVLSFFYANCSAFFLGVFLVKYRIELVLSLPGFAILFAWYLYLGIKSDSPAQKPEHIYREKGFTYYTIFLAIVVSLLFAIEIPGLNWFLENAFITQE</sequence>
<dbReference type="Pfam" id="PF01040">
    <property type="entry name" value="UbiA"/>
    <property type="match status" value="1"/>
</dbReference>
<evidence type="ECO:0000256" key="4">
    <source>
        <dbReference type="ARBA" id="ARBA00023136"/>
    </source>
</evidence>
<accession>A0A928VX27</accession>
<dbReference type="CDD" id="cd13963">
    <property type="entry name" value="PT_UbiA_2"/>
    <property type="match status" value="1"/>
</dbReference>
<evidence type="ECO:0000313" key="6">
    <source>
        <dbReference type="EMBL" id="MBE9041884.1"/>
    </source>
</evidence>
<dbReference type="InterPro" id="IPR044878">
    <property type="entry name" value="UbiA_sf"/>
</dbReference>
<feature type="transmembrane region" description="Helical" evidence="5">
    <location>
        <begin position="106"/>
        <end position="126"/>
    </location>
</feature>
<dbReference type="GO" id="GO:0016765">
    <property type="term" value="F:transferase activity, transferring alkyl or aryl (other than methyl) groups"/>
    <property type="evidence" value="ECO:0007669"/>
    <property type="project" value="InterPro"/>
</dbReference>
<keyword evidence="3 5" id="KW-1133">Transmembrane helix</keyword>
<gene>
    <name evidence="6" type="ORF">IQ235_13955</name>
</gene>
<protein>
    <submittedName>
        <fullName evidence="6">UbiA prenyltransferase family protein</fullName>
    </submittedName>
</protein>
<dbReference type="Gene3D" id="1.10.357.140">
    <property type="entry name" value="UbiA prenyltransferase"/>
    <property type="match status" value="1"/>
</dbReference>
<feature type="transmembrane region" description="Helical" evidence="5">
    <location>
        <begin position="274"/>
        <end position="291"/>
    </location>
</feature>
<evidence type="ECO:0000256" key="5">
    <source>
        <dbReference type="SAM" id="Phobius"/>
    </source>
</evidence>
<evidence type="ECO:0000313" key="7">
    <source>
        <dbReference type="Proteomes" id="UP000621799"/>
    </source>
</evidence>
<reference evidence="6" key="1">
    <citation type="submission" date="2020-10" db="EMBL/GenBank/DDBJ databases">
        <authorList>
            <person name="Castelo-Branco R."/>
            <person name="Eusebio N."/>
            <person name="Adriana R."/>
            <person name="Vieira A."/>
            <person name="Brugerolle De Fraissinette N."/>
            <person name="Rezende De Castro R."/>
            <person name="Schneider M.P."/>
            <person name="Vasconcelos V."/>
            <person name="Leao P.N."/>
        </authorList>
    </citation>
    <scope>NUCLEOTIDE SEQUENCE</scope>
    <source>
        <strain evidence="6">LEGE 11467</strain>
    </source>
</reference>
<feature type="transmembrane region" description="Helical" evidence="5">
    <location>
        <begin position="205"/>
        <end position="231"/>
    </location>
</feature>
<comment type="caution">
    <text evidence="6">The sequence shown here is derived from an EMBL/GenBank/DDBJ whole genome shotgun (WGS) entry which is preliminary data.</text>
</comment>
<evidence type="ECO:0000256" key="2">
    <source>
        <dbReference type="ARBA" id="ARBA00022692"/>
    </source>
</evidence>